<dbReference type="SUPFAM" id="SSF56112">
    <property type="entry name" value="Protein kinase-like (PK-like)"/>
    <property type="match status" value="1"/>
</dbReference>
<evidence type="ECO:0000256" key="1">
    <source>
        <dbReference type="ARBA" id="ARBA00022741"/>
    </source>
</evidence>
<dbReference type="InterPro" id="IPR000719">
    <property type="entry name" value="Prot_kinase_dom"/>
</dbReference>
<dbReference type="InterPro" id="IPR011009">
    <property type="entry name" value="Kinase-like_dom_sf"/>
</dbReference>
<reference evidence="5" key="1">
    <citation type="journal article" date="2013" name="Nature">
        <title>Draft genome of the wheat A-genome progenitor Triticum urartu.</title>
        <authorList>
            <person name="Ling H.Q."/>
            <person name="Zhao S."/>
            <person name="Liu D."/>
            <person name="Wang J."/>
            <person name="Sun H."/>
            <person name="Zhang C."/>
            <person name="Fan H."/>
            <person name="Li D."/>
            <person name="Dong L."/>
            <person name="Tao Y."/>
            <person name="Gao C."/>
            <person name="Wu H."/>
            <person name="Li Y."/>
            <person name="Cui Y."/>
            <person name="Guo X."/>
            <person name="Zheng S."/>
            <person name="Wang B."/>
            <person name="Yu K."/>
            <person name="Liang Q."/>
            <person name="Yang W."/>
            <person name="Lou X."/>
            <person name="Chen J."/>
            <person name="Feng M."/>
            <person name="Jian J."/>
            <person name="Zhang X."/>
            <person name="Luo G."/>
            <person name="Jiang Y."/>
            <person name="Liu J."/>
            <person name="Wang Z."/>
            <person name="Sha Y."/>
            <person name="Zhang B."/>
            <person name="Wu H."/>
            <person name="Tang D."/>
            <person name="Shen Q."/>
            <person name="Xue P."/>
            <person name="Zou S."/>
            <person name="Wang X."/>
            <person name="Liu X."/>
            <person name="Wang F."/>
            <person name="Yang Y."/>
            <person name="An X."/>
            <person name="Dong Z."/>
            <person name="Zhang K."/>
            <person name="Zhang X."/>
            <person name="Luo M.C."/>
            <person name="Dvorak J."/>
            <person name="Tong Y."/>
            <person name="Wang J."/>
            <person name="Yang H."/>
            <person name="Li Z."/>
            <person name="Wang D."/>
            <person name="Zhang A."/>
            <person name="Wang J."/>
        </authorList>
    </citation>
    <scope>NUCLEOTIDE SEQUENCE</scope>
    <source>
        <strain evidence="5">cv. G1812</strain>
    </source>
</reference>
<evidence type="ECO:0000313" key="5">
    <source>
        <dbReference type="Proteomes" id="UP000015106"/>
    </source>
</evidence>
<dbReference type="Pfam" id="PF00069">
    <property type="entry name" value="Pkinase"/>
    <property type="match status" value="1"/>
</dbReference>
<dbReference type="InterPro" id="IPR045274">
    <property type="entry name" value="WAK-like"/>
</dbReference>
<keyword evidence="5" id="KW-1185">Reference proteome</keyword>
<evidence type="ECO:0000256" key="2">
    <source>
        <dbReference type="ARBA" id="ARBA00022840"/>
    </source>
</evidence>
<dbReference type="Gene3D" id="3.30.200.20">
    <property type="entry name" value="Phosphorylase Kinase, domain 1"/>
    <property type="match status" value="1"/>
</dbReference>
<dbReference type="PANTHER" id="PTHR27005:SF383">
    <property type="entry name" value="PROTEIN KINASE DOMAIN-CONTAINING PROTEIN"/>
    <property type="match status" value="1"/>
</dbReference>
<protein>
    <recommendedName>
        <fullName evidence="3">Protein kinase domain-containing protein</fullName>
    </recommendedName>
</protein>
<reference evidence="4" key="2">
    <citation type="submission" date="2018-03" db="EMBL/GenBank/DDBJ databases">
        <title>The Triticum urartu genome reveals the dynamic nature of wheat genome evolution.</title>
        <authorList>
            <person name="Ling H."/>
            <person name="Ma B."/>
            <person name="Shi X."/>
            <person name="Liu H."/>
            <person name="Dong L."/>
            <person name="Sun H."/>
            <person name="Cao Y."/>
            <person name="Gao Q."/>
            <person name="Zheng S."/>
            <person name="Li Y."/>
            <person name="Yu Y."/>
            <person name="Du H."/>
            <person name="Qi M."/>
            <person name="Li Y."/>
            <person name="Yu H."/>
            <person name="Cui Y."/>
            <person name="Wang N."/>
            <person name="Chen C."/>
            <person name="Wu H."/>
            <person name="Zhao Y."/>
            <person name="Zhang J."/>
            <person name="Li Y."/>
            <person name="Zhou W."/>
            <person name="Zhang B."/>
            <person name="Hu W."/>
            <person name="Eijk M."/>
            <person name="Tang J."/>
            <person name="Witsenboer H."/>
            <person name="Zhao S."/>
            <person name="Li Z."/>
            <person name="Zhang A."/>
            <person name="Wang D."/>
            <person name="Liang C."/>
        </authorList>
    </citation>
    <scope>NUCLEOTIDE SEQUENCE [LARGE SCALE GENOMIC DNA]</scope>
    <source>
        <strain evidence="4">cv. G1812</strain>
    </source>
</reference>
<evidence type="ECO:0000313" key="4">
    <source>
        <dbReference type="EnsemblPlants" id="TuG1812G0600000660.01.T01"/>
    </source>
</evidence>
<evidence type="ECO:0000259" key="3">
    <source>
        <dbReference type="PROSITE" id="PS50011"/>
    </source>
</evidence>
<dbReference type="AlphaFoldDB" id="A0A8R7UQW7"/>
<reference evidence="4" key="3">
    <citation type="submission" date="2022-06" db="UniProtKB">
        <authorList>
            <consortium name="EnsemblPlants"/>
        </authorList>
    </citation>
    <scope>IDENTIFICATION</scope>
</reference>
<dbReference type="PROSITE" id="PS50011">
    <property type="entry name" value="PROTEIN_KINASE_DOM"/>
    <property type="match status" value="1"/>
</dbReference>
<organism evidence="4 5">
    <name type="scientific">Triticum urartu</name>
    <name type="common">Red wild einkorn</name>
    <name type="synonym">Crithodium urartu</name>
    <dbReference type="NCBI Taxonomy" id="4572"/>
    <lineage>
        <taxon>Eukaryota</taxon>
        <taxon>Viridiplantae</taxon>
        <taxon>Streptophyta</taxon>
        <taxon>Embryophyta</taxon>
        <taxon>Tracheophyta</taxon>
        <taxon>Spermatophyta</taxon>
        <taxon>Magnoliopsida</taxon>
        <taxon>Liliopsida</taxon>
        <taxon>Poales</taxon>
        <taxon>Poaceae</taxon>
        <taxon>BOP clade</taxon>
        <taxon>Pooideae</taxon>
        <taxon>Triticodae</taxon>
        <taxon>Triticeae</taxon>
        <taxon>Triticinae</taxon>
        <taxon>Triticum</taxon>
    </lineage>
</organism>
<dbReference type="Gene3D" id="1.10.510.10">
    <property type="entry name" value="Transferase(Phosphotransferase) domain 1"/>
    <property type="match status" value="1"/>
</dbReference>
<dbReference type="GO" id="GO:0004674">
    <property type="term" value="F:protein serine/threonine kinase activity"/>
    <property type="evidence" value="ECO:0007669"/>
    <property type="project" value="TreeGrafter"/>
</dbReference>
<feature type="domain" description="Protein kinase" evidence="3">
    <location>
        <begin position="1"/>
        <end position="159"/>
    </location>
</feature>
<dbReference type="Gramene" id="TuG1812G0600000660.01.T01">
    <property type="protein sequence ID" value="TuG1812G0600000660.01.T01"/>
    <property type="gene ID" value="TuG1812G0600000660.01"/>
</dbReference>
<keyword evidence="2" id="KW-0067">ATP-binding</keyword>
<keyword evidence="1" id="KW-0547">Nucleotide-binding</keyword>
<sequence>MHSQMYTQVIHGDIKPANILLDDNFNAKISDFGISRFVNTDVTLFTEHVIGSIGYMDPLFARNGRLTSKSDVYSFGIVLVELITKKKATIRNGEMGIVECFTQALAAGKRKVRELFDVEISSQNNMKVLEGVAKLAGQCLKMEMDRRPEMKDVAERLWALRKTQVQGKQGPTIFPWGWRNKPAAQNSWQSSDIHVPQSLPSNLCRHFSLREMKSETRNFDESHLTGVGGSCKVYYEMIDGGATKVAIKRSRVEQ</sequence>
<dbReference type="Proteomes" id="UP000015106">
    <property type="component" value="Chromosome 6"/>
</dbReference>
<dbReference type="InterPro" id="IPR008271">
    <property type="entry name" value="Ser/Thr_kinase_AS"/>
</dbReference>
<accession>A0A8R7UQW7</accession>
<dbReference type="GO" id="GO:0005886">
    <property type="term" value="C:plasma membrane"/>
    <property type="evidence" value="ECO:0007669"/>
    <property type="project" value="TreeGrafter"/>
</dbReference>
<proteinExistence type="predicted"/>
<dbReference type="GO" id="GO:0007166">
    <property type="term" value="P:cell surface receptor signaling pathway"/>
    <property type="evidence" value="ECO:0007669"/>
    <property type="project" value="InterPro"/>
</dbReference>
<dbReference type="EnsemblPlants" id="TuG1812G0600000660.01.T01">
    <property type="protein sequence ID" value="TuG1812G0600000660.01.T01"/>
    <property type="gene ID" value="TuG1812G0600000660.01"/>
</dbReference>
<dbReference type="PANTHER" id="PTHR27005">
    <property type="entry name" value="WALL-ASSOCIATED RECEPTOR KINASE-LIKE 21"/>
    <property type="match status" value="1"/>
</dbReference>
<dbReference type="PROSITE" id="PS00108">
    <property type="entry name" value="PROTEIN_KINASE_ST"/>
    <property type="match status" value="1"/>
</dbReference>
<dbReference type="GO" id="GO:0005524">
    <property type="term" value="F:ATP binding"/>
    <property type="evidence" value="ECO:0007669"/>
    <property type="project" value="UniProtKB-KW"/>
</dbReference>
<name>A0A8R7UQW7_TRIUA</name>